<dbReference type="Proteomes" id="UP000125031">
    <property type="component" value="Genome"/>
</dbReference>
<reference evidence="12 13" key="1">
    <citation type="journal article" date="2012" name="J. Gen. Virol.">
        <title>Complete molecular genome analyses of equine rotavirus A strains from different continents reveal several novel genotypes and a largely conserved genotype constellation.</title>
        <authorList>
            <person name="Matthijnssens J."/>
            <person name="Mino S."/>
            <person name="Papp H."/>
            <person name="Potgieter C."/>
            <person name="Novo L."/>
            <person name="Heylen E."/>
            <person name="Zeller M."/>
            <person name="Garaicoechea L."/>
            <person name="Badaracco A."/>
            <person name="Lengyel G."/>
            <person name="Kisfali P."/>
            <person name="Cullinane A."/>
            <person name="Collins P.J."/>
            <person name="Ciarlet M."/>
            <person name="O'Shea H."/>
            <person name="Parreno V."/>
            <person name="Banyai K."/>
            <person name="Barrandeguy M."/>
            <person name="Van Ranst M."/>
        </authorList>
    </citation>
    <scope>NUCLEOTIDE SEQUENCE [LARGE SCALE GENOMIC DNA]</scope>
    <source>
        <strain evidence="12">RVA/Horse-wt/IRL/04V2024/2004/G14P[12]</strain>
    </source>
</reference>
<evidence type="ECO:0000256" key="9">
    <source>
        <dbReference type="ARBA" id="ARBA00023200"/>
    </source>
</evidence>
<dbReference type="InterPro" id="IPR002148">
    <property type="entry name" value="Rotavirus_NSP1"/>
</dbReference>
<evidence type="ECO:0000256" key="3">
    <source>
        <dbReference type="ARBA" id="ARBA00022632"/>
    </source>
</evidence>
<keyword evidence="2" id="KW-0945">Host-virus interaction</keyword>
<dbReference type="HAMAP" id="MF_04088">
    <property type="entry name" value="ROTA_NSP1"/>
    <property type="match status" value="1"/>
</dbReference>
<evidence type="ECO:0000313" key="12">
    <source>
        <dbReference type="EMBL" id="AEX60696.2"/>
    </source>
</evidence>
<dbReference type="GO" id="GO:0039548">
    <property type="term" value="P:symbiont-mediated suppression of host cytoplasmic pattern recognition receptor signaling pathway via inhibition of IRF3 activity"/>
    <property type="evidence" value="ECO:0007669"/>
    <property type="project" value="UniProtKB-KW"/>
</dbReference>
<name>H2EHU0_9REOV</name>
<dbReference type="GO" id="GO:0046872">
    <property type="term" value="F:metal ion binding"/>
    <property type="evidence" value="ECO:0007669"/>
    <property type="project" value="UniProtKB-KW"/>
</dbReference>
<keyword evidence="6" id="KW-0694">RNA-binding</keyword>
<evidence type="ECO:0000256" key="7">
    <source>
        <dbReference type="ARBA" id="ARBA00022931"/>
    </source>
</evidence>
<evidence type="ECO:0000313" key="13">
    <source>
        <dbReference type="Proteomes" id="UP000125031"/>
    </source>
</evidence>
<evidence type="ECO:0000256" key="6">
    <source>
        <dbReference type="ARBA" id="ARBA00022884"/>
    </source>
</evidence>
<gene>
    <name evidence="12" type="primary">NSP1</name>
</gene>
<organism evidence="12 13">
    <name type="scientific">Rotavirus A</name>
    <dbReference type="NCBI Taxonomy" id="28875"/>
    <lineage>
        <taxon>Viruses</taxon>
        <taxon>Riboviria</taxon>
        <taxon>Orthornavirae</taxon>
        <taxon>Duplornaviricota</taxon>
        <taxon>Resentoviricetes</taxon>
        <taxon>Reovirales</taxon>
        <taxon>Sedoreoviridae</taxon>
        <taxon>Rotavirus</taxon>
        <taxon>Rotavirus alphagastroenteritidis</taxon>
    </lineage>
</organism>
<keyword evidence="5" id="KW-1093">Inhibition of host IRF7 by virus</keyword>
<dbReference type="GO" id="GO:0039557">
    <property type="term" value="P:symbiont-mediated suppression of host cytoplasmic pattern recognition receptor signaling pathway via inhibition of IRF7 activity"/>
    <property type="evidence" value="ECO:0007669"/>
    <property type="project" value="UniProtKB-KW"/>
</dbReference>
<evidence type="ECO:0000256" key="10">
    <source>
        <dbReference type="ARBA" id="ARBA00023258"/>
    </source>
</evidence>
<dbReference type="Pfam" id="PF00981">
    <property type="entry name" value="Rota_NS53"/>
    <property type="match status" value="1"/>
</dbReference>
<keyword evidence="9" id="KW-1035">Host cytoplasm</keyword>
<dbReference type="GO" id="GO:0003723">
    <property type="term" value="F:RNA binding"/>
    <property type="evidence" value="ECO:0007669"/>
    <property type="project" value="UniProtKB-KW"/>
</dbReference>
<keyword evidence="8" id="KW-1037">Host cytoskeleton</keyword>
<accession>H2EHU0</accession>
<sequence>GFFLKSLVLAMATFKDACFHYRKITKLNRELLRIGANSVWTSVQSNKIKGWCVECCQLTELTYCSGCSLAHVCQLCITNKRCFLDSQPHLLKLRTFESPITKEKLQCVINLYDKLFPINNTIINKFKKSTRQRKCRNGLNETWYNQLLLPITLNAAVFKFKTRTVYVFGFYEGSVSVENLPYRIINCIDIYDKLLLDQINFERMNSLPVSLQSIYAQKYFRVSRIPSMKLRQIYYSDFTKQNLITKYRTKSRIVHRNISKINGNTENELHNTLTHNKNKILEILSTSIERQFLVHDINLGRVKADMFELGHQCKPNYVSSNHWQPASKISVCKWCNIKYAFKDMDWRMESMYNELMSFIQACYKSNTNVDHCSSIESIYPIIRNIYWHSTTNYIDETLNKLFSMMNPVCIDSQSVINFHCQIDLSLYLHIKMILEIEVLPFILNVNQFKDIIKGIMNQWCNFSKLSELPLCIESTTTLLELEKQGKLSEEYDLLISDSDDD</sequence>
<feature type="non-terminal residue" evidence="12">
    <location>
        <position position="1"/>
    </location>
</feature>
<keyword evidence="4" id="KW-0479">Metal-binding</keyword>
<protein>
    <submittedName>
        <fullName evidence="12">NSP1</fullName>
    </submittedName>
</protein>
<keyword evidence="7" id="KW-1092">Inhibition of host IRF3 by virus</keyword>
<evidence type="ECO:0000256" key="1">
    <source>
        <dbReference type="ARBA" id="ARBA00022482"/>
    </source>
</evidence>
<evidence type="ECO:0000256" key="5">
    <source>
        <dbReference type="ARBA" id="ARBA00022811"/>
    </source>
</evidence>
<dbReference type="EMBL" id="JN903515">
    <property type="protein sequence ID" value="AEX60696.2"/>
    <property type="molecule type" value="Genomic_RNA"/>
</dbReference>
<evidence type="ECO:0000256" key="11">
    <source>
        <dbReference type="ARBA" id="ARBA00023280"/>
    </source>
</evidence>
<evidence type="ECO:0000256" key="4">
    <source>
        <dbReference type="ARBA" id="ARBA00022723"/>
    </source>
</evidence>
<keyword evidence="3" id="KW-1090">Inhibition of host innate immune response by virus</keyword>
<keyword evidence="10" id="KW-0922">Interferon antiviral system evasion</keyword>
<keyword evidence="1" id="KW-1113">Inhibition of host RLR pathway by virus</keyword>
<evidence type="ECO:0000256" key="8">
    <source>
        <dbReference type="ARBA" id="ARBA00023111"/>
    </source>
</evidence>
<evidence type="ECO:0000256" key="2">
    <source>
        <dbReference type="ARBA" id="ARBA00022581"/>
    </source>
</evidence>
<proteinExistence type="inferred from homology"/>
<keyword evidence="11" id="KW-0899">Viral immunoevasion</keyword>